<keyword evidence="4" id="KW-1003">Cell membrane</keyword>
<evidence type="ECO:0000256" key="7">
    <source>
        <dbReference type="SAM" id="SignalP"/>
    </source>
</evidence>
<keyword evidence="4" id="KW-0472">Membrane</keyword>
<gene>
    <name evidence="8" type="ORF">SCD90_13240</name>
</gene>
<keyword evidence="7" id="KW-0732">Signal</keyword>
<evidence type="ECO:0000256" key="1">
    <source>
        <dbReference type="ARBA" id="ARBA00004167"/>
    </source>
</evidence>
<comment type="similarity">
    <text evidence="2">Belongs to the BA14k family.</text>
</comment>
<comment type="caution">
    <text evidence="8">The sequence shown here is derived from an EMBL/GenBank/DDBJ whole genome shotgun (WGS) entry which is preliminary data.</text>
</comment>
<evidence type="ECO:0000256" key="4">
    <source>
        <dbReference type="ARBA" id="ARBA00022475"/>
    </source>
</evidence>
<organism evidence="8 9">
    <name type="scientific">Terrihabitans rhizophilus</name>
    <dbReference type="NCBI Taxonomy" id="3092662"/>
    <lineage>
        <taxon>Bacteria</taxon>
        <taxon>Pseudomonadati</taxon>
        <taxon>Pseudomonadota</taxon>
        <taxon>Alphaproteobacteria</taxon>
        <taxon>Hyphomicrobiales</taxon>
        <taxon>Terrihabitans</taxon>
    </lineage>
</organism>
<evidence type="ECO:0000313" key="8">
    <source>
        <dbReference type="EMBL" id="MDX6807030.1"/>
    </source>
</evidence>
<name>A0ABU4RTR6_9HYPH</name>
<dbReference type="EMBL" id="JAXAFJ010000008">
    <property type="protein sequence ID" value="MDX6807030.1"/>
    <property type="molecule type" value="Genomic_DNA"/>
</dbReference>
<evidence type="ECO:0000256" key="2">
    <source>
        <dbReference type="ARBA" id="ARBA00010270"/>
    </source>
</evidence>
<sequence length="116" mass="12975">MHTKLITSTMVALFATAAVFTAAPASAQRGDDGRQRQVERYCAKNPGDRDCRRYRDGRRSDETLGSLFGKAGRAVVGGARTVGQTIENTACDARYKSYDRRTNTYRGRDGRRYRCD</sequence>
<reference evidence="8 9" key="1">
    <citation type="submission" date="2023-11" db="EMBL/GenBank/DDBJ databases">
        <authorList>
            <person name="Bao R."/>
        </authorList>
    </citation>
    <scope>NUCLEOTIDE SEQUENCE [LARGE SCALE GENOMIC DNA]</scope>
    <source>
        <strain evidence="8 9">PJ23</strain>
    </source>
</reference>
<comment type="subcellular location">
    <subcellularLocation>
        <location evidence="1">Membrane</location>
        <topology evidence="1">Single-pass membrane protein</topology>
    </subcellularLocation>
</comment>
<keyword evidence="5" id="KW-0430">Lectin</keyword>
<dbReference type="RefSeq" id="WP_319845153.1">
    <property type="nucleotide sequence ID" value="NZ_JAXAFJ010000008.1"/>
</dbReference>
<evidence type="ECO:0000313" key="9">
    <source>
        <dbReference type="Proteomes" id="UP001274321"/>
    </source>
</evidence>
<evidence type="ECO:0000256" key="5">
    <source>
        <dbReference type="ARBA" id="ARBA00022734"/>
    </source>
</evidence>
<comment type="function">
    <text evidence="6">Has immunoglobulin-binding and hemagglutination properties, and can bind to mannose. Essential for virulence. May be involved in LPS biosynthesis or polysaccharide transport.</text>
</comment>
<dbReference type="Pfam" id="PF07886">
    <property type="entry name" value="BA14K"/>
    <property type="match status" value="1"/>
</dbReference>
<evidence type="ECO:0000256" key="3">
    <source>
        <dbReference type="ARBA" id="ARBA00020552"/>
    </source>
</evidence>
<evidence type="ECO:0000256" key="6">
    <source>
        <dbReference type="ARBA" id="ARBA00025321"/>
    </source>
</evidence>
<protein>
    <recommendedName>
        <fullName evidence="3">Lectin-like protein BA14k</fullName>
    </recommendedName>
</protein>
<keyword evidence="9" id="KW-1185">Reference proteome</keyword>
<dbReference type="InterPro" id="IPR012413">
    <property type="entry name" value="BA14K"/>
</dbReference>
<dbReference type="Proteomes" id="UP001274321">
    <property type="component" value="Unassembled WGS sequence"/>
</dbReference>
<accession>A0ABU4RTR6</accession>
<proteinExistence type="inferred from homology"/>
<feature type="signal peptide" evidence="7">
    <location>
        <begin position="1"/>
        <end position="27"/>
    </location>
</feature>
<feature type="chain" id="PRO_5045805437" description="Lectin-like protein BA14k" evidence="7">
    <location>
        <begin position="28"/>
        <end position="116"/>
    </location>
</feature>